<organism evidence="1 2">
    <name type="scientific">Actibacterium lipolyticum</name>
    <dbReference type="NCBI Taxonomy" id="1524263"/>
    <lineage>
        <taxon>Bacteria</taxon>
        <taxon>Pseudomonadati</taxon>
        <taxon>Pseudomonadota</taxon>
        <taxon>Alphaproteobacteria</taxon>
        <taxon>Rhodobacterales</taxon>
        <taxon>Roseobacteraceae</taxon>
        <taxon>Actibacterium</taxon>
    </lineage>
</organism>
<sequence length="252" mass="28399">MAVDMIGWGAAIEESDSDQLIVFVSGYGRPTNQQFHFAGYAEQFTQNKLFLRDHANCQYAQGISGVTDNEEENLEFLRYLIKKLGVKRVSFVSGSVGSHPTVIWGHKLGVNDIHLIGPVTDMDSIAKTDRGQQEAFQPVAEYFQSLLKDDYPYSNLREFMKENSDKVDSVDIYYGLDDPTDMAQAAFIEDLPHVRSTIYHKGDHFRVPMFVQRRDPDMANRISAPSVVRPADMRKAGTIGDTELGHAVVRYV</sequence>
<keyword evidence="2" id="KW-1185">Reference proteome</keyword>
<dbReference type="SUPFAM" id="SSF53474">
    <property type="entry name" value="alpha/beta-Hydrolases"/>
    <property type="match status" value="1"/>
</dbReference>
<evidence type="ECO:0008006" key="3">
    <source>
        <dbReference type="Google" id="ProtNLM"/>
    </source>
</evidence>
<proteinExistence type="predicted"/>
<dbReference type="RefSeq" id="WP_093966571.1">
    <property type="nucleotide sequence ID" value="NZ_FXYE01000001.1"/>
</dbReference>
<accession>A0A238JVR3</accession>
<evidence type="ECO:0000313" key="2">
    <source>
        <dbReference type="Proteomes" id="UP000202922"/>
    </source>
</evidence>
<protein>
    <recommendedName>
        <fullName evidence="3">Alpha/beta hydrolase</fullName>
    </recommendedName>
</protein>
<dbReference type="Proteomes" id="UP000202922">
    <property type="component" value="Unassembled WGS sequence"/>
</dbReference>
<reference evidence="2" key="1">
    <citation type="submission" date="2017-05" db="EMBL/GenBank/DDBJ databases">
        <authorList>
            <person name="Rodrigo-Torres L."/>
            <person name="Arahal R. D."/>
            <person name="Lucena T."/>
        </authorList>
    </citation>
    <scope>NUCLEOTIDE SEQUENCE [LARGE SCALE GENOMIC DNA]</scope>
    <source>
        <strain evidence="2">CECT 8621</strain>
    </source>
</reference>
<dbReference type="InterPro" id="IPR029058">
    <property type="entry name" value="AB_hydrolase_fold"/>
</dbReference>
<gene>
    <name evidence="1" type="ORF">COL8621_01465</name>
</gene>
<dbReference type="EMBL" id="FXYE01000001">
    <property type="protein sequence ID" value="SMX34740.1"/>
    <property type="molecule type" value="Genomic_DNA"/>
</dbReference>
<dbReference type="AlphaFoldDB" id="A0A238JVR3"/>
<name>A0A238JVR3_9RHOB</name>
<evidence type="ECO:0000313" key="1">
    <source>
        <dbReference type="EMBL" id="SMX34740.1"/>
    </source>
</evidence>
<dbReference type="OrthoDB" id="7839152at2"/>
<dbReference type="Gene3D" id="3.40.50.1820">
    <property type="entry name" value="alpha/beta hydrolase"/>
    <property type="match status" value="1"/>
</dbReference>